<name>A0AAW0X5C4_CHEQU</name>
<evidence type="ECO:0000259" key="1">
    <source>
        <dbReference type="PROSITE" id="PS50878"/>
    </source>
</evidence>
<sequence length="147" mass="16060">MKGKSVHNCISTFLTAHTSTGFTTFLDLKSAFDIANRTVILHELAKINIGGSLLRWIIGYLSNRVSSVLYQGFRSESKEMSLGTPQGGVLSPMLFNVLINALLNALPASPKHIAISYADDIMIHTTGHKKMSTILNEVQAICNRLSL</sequence>
<feature type="domain" description="Reverse transcriptase" evidence="1">
    <location>
        <begin position="1"/>
        <end position="147"/>
    </location>
</feature>
<proteinExistence type="predicted"/>
<dbReference type="InterPro" id="IPR043502">
    <property type="entry name" value="DNA/RNA_pol_sf"/>
</dbReference>
<gene>
    <name evidence="2" type="ORF">OTU49_003397</name>
</gene>
<dbReference type="EMBL" id="JARKIK010000036">
    <property type="protein sequence ID" value="KAK8739556.1"/>
    <property type="molecule type" value="Genomic_DNA"/>
</dbReference>
<dbReference type="InterPro" id="IPR000477">
    <property type="entry name" value="RT_dom"/>
</dbReference>
<dbReference type="InterPro" id="IPR043128">
    <property type="entry name" value="Rev_trsase/Diguanyl_cyclase"/>
</dbReference>
<comment type="caution">
    <text evidence="2">The sequence shown here is derived from an EMBL/GenBank/DDBJ whole genome shotgun (WGS) entry which is preliminary data.</text>
</comment>
<dbReference type="PANTHER" id="PTHR33332">
    <property type="entry name" value="REVERSE TRANSCRIPTASE DOMAIN-CONTAINING PROTEIN"/>
    <property type="match status" value="1"/>
</dbReference>
<organism evidence="2 3">
    <name type="scientific">Cherax quadricarinatus</name>
    <name type="common">Australian red claw crayfish</name>
    <dbReference type="NCBI Taxonomy" id="27406"/>
    <lineage>
        <taxon>Eukaryota</taxon>
        <taxon>Metazoa</taxon>
        <taxon>Ecdysozoa</taxon>
        <taxon>Arthropoda</taxon>
        <taxon>Crustacea</taxon>
        <taxon>Multicrustacea</taxon>
        <taxon>Malacostraca</taxon>
        <taxon>Eumalacostraca</taxon>
        <taxon>Eucarida</taxon>
        <taxon>Decapoda</taxon>
        <taxon>Pleocyemata</taxon>
        <taxon>Astacidea</taxon>
        <taxon>Parastacoidea</taxon>
        <taxon>Parastacidae</taxon>
        <taxon>Cherax</taxon>
    </lineage>
</organism>
<dbReference type="Proteomes" id="UP001445076">
    <property type="component" value="Unassembled WGS sequence"/>
</dbReference>
<feature type="non-terminal residue" evidence="2">
    <location>
        <position position="147"/>
    </location>
</feature>
<evidence type="ECO:0000313" key="2">
    <source>
        <dbReference type="EMBL" id="KAK8739556.1"/>
    </source>
</evidence>
<dbReference type="PROSITE" id="PS50878">
    <property type="entry name" value="RT_POL"/>
    <property type="match status" value="1"/>
</dbReference>
<accession>A0AAW0X5C4</accession>
<dbReference type="Pfam" id="PF00078">
    <property type="entry name" value="RVT_1"/>
    <property type="match status" value="1"/>
</dbReference>
<dbReference type="SUPFAM" id="SSF56672">
    <property type="entry name" value="DNA/RNA polymerases"/>
    <property type="match status" value="1"/>
</dbReference>
<keyword evidence="3" id="KW-1185">Reference proteome</keyword>
<dbReference type="Gene3D" id="3.30.70.270">
    <property type="match status" value="1"/>
</dbReference>
<protein>
    <recommendedName>
        <fullName evidence="1">Reverse transcriptase domain-containing protein</fullName>
    </recommendedName>
</protein>
<dbReference type="AlphaFoldDB" id="A0AAW0X5C4"/>
<evidence type="ECO:0000313" key="3">
    <source>
        <dbReference type="Proteomes" id="UP001445076"/>
    </source>
</evidence>
<dbReference type="GO" id="GO:0071897">
    <property type="term" value="P:DNA biosynthetic process"/>
    <property type="evidence" value="ECO:0007669"/>
    <property type="project" value="UniProtKB-ARBA"/>
</dbReference>
<reference evidence="2 3" key="1">
    <citation type="journal article" date="2024" name="BMC Genomics">
        <title>Genome assembly of redclaw crayfish (Cherax quadricarinatus) provides insights into its immune adaptation and hypoxia tolerance.</title>
        <authorList>
            <person name="Liu Z."/>
            <person name="Zheng J."/>
            <person name="Li H."/>
            <person name="Fang K."/>
            <person name="Wang S."/>
            <person name="He J."/>
            <person name="Zhou D."/>
            <person name="Weng S."/>
            <person name="Chi M."/>
            <person name="Gu Z."/>
            <person name="He J."/>
            <person name="Li F."/>
            <person name="Wang M."/>
        </authorList>
    </citation>
    <scope>NUCLEOTIDE SEQUENCE [LARGE SCALE GENOMIC DNA]</scope>
    <source>
        <strain evidence="2">ZL_2023a</strain>
    </source>
</reference>